<keyword evidence="1" id="KW-1133">Transmembrane helix</keyword>
<evidence type="ECO:0000313" key="3">
    <source>
        <dbReference type="Proteomes" id="UP000249005"/>
    </source>
</evidence>
<keyword evidence="1" id="KW-0472">Membrane</keyword>
<evidence type="ECO:0008006" key="4">
    <source>
        <dbReference type="Google" id="ProtNLM"/>
    </source>
</evidence>
<feature type="transmembrane region" description="Helical" evidence="1">
    <location>
        <begin position="225"/>
        <end position="242"/>
    </location>
</feature>
<dbReference type="KEGG" id="lri:NCTC12151_00540"/>
<dbReference type="EMBL" id="LS483470">
    <property type="protein sequence ID" value="SQI35920.1"/>
    <property type="molecule type" value="Genomic_DNA"/>
</dbReference>
<feature type="transmembrane region" description="Helical" evidence="1">
    <location>
        <begin position="88"/>
        <end position="108"/>
    </location>
</feature>
<sequence length="408" mass="44267">MSQMLALLIIVLILYIGDAVSVRTKAWIPSVFVCAVLFLVGYWTFFPSNIISLAGITTPVAVMMMYLLITNMGTLLSMKELGRQWKTIIISLAGILGIIAAVFTMCIFMFDMNTAIVTIPPLVGGIVSSLIMSKGAADAGLVDLSVFAILIYVMQGFAGYPLTAIMLQREGKRVLEKYRAGEWKDAPLEEAGSDNHEPTTIAAEDKMPRLFSGIPSHYNTSYFKFLRLAFVGLLAYLASTALAPVVSVSPFVLCLLFGVIASSLGFLERHPLQKANGFGFAVMVLMLFIFDTLNKATPEMLMRLLFPMIVLIGTAVVGMFIVSWVVGKILGVSMEMAFAISLTALYGFPADYIITNEAITSLTRDEKERQVLTNHMLGPMLVGGFISVTMVSVVLAGIMVGYITPVAG</sequence>
<name>A0A2X4USC8_9GAMM</name>
<organism evidence="2 3">
    <name type="scientific">Leminorella richardii</name>
    <dbReference type="NCBI Taxonomy" id="158841"/>
    <lineage>
        <taxon>Bacteria</taxon>
        <taxon>Pseudomonadati</taxon>
        <taxon>Pseudomonadota</taxon>
        <taxon>Gammaproteobacteria</taxon>
        <taxon>Enterobacterales</taxon>
        <taxon>Budviciaceae</taxon>
        <taxon>Leminorella</taxon>
    </lineage>
</organism>
<feature type="transmembrane region" description="Helical" evidence="1">
    <location>
        <begin position="29"/>
        <end position="46"/>
    </location>
</feature>
<feature type="transmembrane region" description="Helical" evidence="1">
    <location>
        <begin position="305"/>
        <end position="326"/>
    </location>
</feature>
<dbReference type="OrthoDB" id="3243277at2"/>
<dbReference type="Proteomes" id="UP000249005">
    <property type="component" value="Chromosome 1"/>
</dbReference>
<accession>A0A2X4USC8</accession>
<feature type="transmembrane region" description="Helical" evidence="1">
    <location>
        <begin position="53"/>
        <end position="76"/>
    </location>
</feature>
<feature type="transmembrane region" description="Helical" evidence="1">
    <location>
        <begin position="377"/>
        <end position="403"/>
    </location>
</feature>
<keyword evidence="3" id="KW-1185">Reference proteome</keyword>
<feature type="transmembrane region" description="Helical" evidence="1">
    <location>
        <begin position="248"/>
        <end position="268"/>
    </location>
</feature>
<protein>
    <recommendedName>
        <fullName evidence="4">Na+/glutamate symporter</fullName>
    </recommendedName>
</protein>
<evidence type="ECO:0000313" key="2">
    <source>
        <dbReference type="EMBL" id="SQI35920.1"/>
    </source>
</evidence>
<dbReference type="RefSeq" id="WP_111739183.1">
    <property type="nucleotide sequence ID" value="NZ_LR698987.1"/>
</dbReference>
<keyword evidence="1" id="KW-0812">Transmembrane</keyword>
<gene>
    <name evidence="2" type="ORF">NCTC12151_00540</name>
</gene>
<feature type="transmembrane region" description="Helical" evidence="1">
    <location>
        <begin position="115"/>
        <end position="132"/>
    </location>
</feature>
<reference evidence="2 3" key="1">
    <citation type="submission" date="2018-06" db="EMBL/GenBank/DDBJ databases">
        <authorList>
            <consortium name="Pathogen Informatics"/>
            <person name="Doyle S."/>
        </authorList>
    </citation>
    <scope>NUCLEOTIDE SEQUENCE [LARGE SCALE GENOMIC DNA]</scope>
    <source>
        <strain evidence="2 3">NCTC12151</strain>
    </source>
</reference>
<feature type="transmembrane region" description="Helical" evidence="1">
    <location>
        <begin position="144"/>
        <end position="167"/>
    </location>
</feature>
<feature type="transmembrane region" description="Helical" evidence="1">
    <location>
        <begin position="275"/>
        <end position="293"/>
    </location>
</feature>
<proteinExistence type="predicted"/>
<dbReference type="InterPro" id="IPR049576">
    <property type="entry name" value="HDC-like"/>
</dbReference>
<dbReference type="CDD" id="cd21416">
    <property type="entry name" value="HDC_protein"/>
    <property type="match status" value="1"/>
</dbReference>
<evidence type="ECO:0000256" key="1">
    <source>
        <dbReference type="SAM" id="Phobius"/>
    </source>
</evidence>
<dbReference type="AlphaFoldDB" id="A0A2X4USC8"/>